<dbReference type="InterPro" id="IPR027417">
    <property type="entry name" value="P-loop_NTPase"/>
</dbReference>
<dbReference type="Gene3D" id="3.40.50.300">
    <property type="entry name" value="P-loop containing nucleotide triphosphate hydrolases"/>
    <property type="match status" value="1"/>
</dbReference>
<gene>
    <name evidence="2" type="ORF">UFOVP1247_315</name>
    <name evidence="1" type="ORF">UFOVP970_2</name>
</gene>
<accession>A0A6J5PUA8</accession>
<dbReference type="SUPFAM" id="SSF52540">
    <property type="entry name" value="P-loop containing nucleoside triphosphate hydrolases"/>
    <property type="match status" value="1"/>
</dbReference>
<evidence type="ECO:0000313" key="1">
    <source>
        <dbReference type="EMBL" id="CAB4173686.1"/>
    </source>
</evidence>
<reference evidence="1" key="1">
    <citation type="submission" date="2020-05" db="EMBL/GenBank/DDBJ databases">
        <authorList>
            <person name="Chiriac C."/>
            <person name="Salcher M."/>
            <person name="Ghai R."/>
            <person name="Kavagutti S V."/>
        </authorList>
    </citation>
    <scope>NUCLEOTIDE SEQUENCE</scope>
</reference>
<proteinExistence type="predicted"/>
<sequence length="654" mass="74953">MSNNGAFTPRKVSGLSGAADDTNTSIWTSVRIAKLMEEIDNGMDIKGLHNSPFKDNDINLKRAQMPFEYTPEEWEELKRCKHDLLYFAWNYCMIQTESGVQLVKDAGGLRDFQEEILISFKNNKYNILMASRQTGKSVTSAIYILWFLLFHAEKTALIVADNFTTTRELIDKFRIGLDNLPFFMKPGIKHVNSGNIKFDNDSRIVARTTTKKSGIGLSVNLLYMDEFAHINESNLNDFYKAILPTITADPNAKVIITSTPNGKNKFYDIWSDAVAGLSDYVPLRVDWWQVGGRDEAWKQAVIANLGSVEDFNQEYGLQFFSSDQLLLNSIELKRLYNIKSNYENPRFALDEDLQYINEYLSFHPNYAKRSISDFKNDKSYYVFSVDTADGVGGDFSVLNIYKLVALPVKELLKKKEAVRTELDAISIVQVGHFRSNETDINQFAAAVEYITYKIFNPDQVRIVLEWNHKGEIIHNRFIDNPEFWTSQMVHTKHTEMAVVAKPGLRLGPSNKIRYCEKFKYLVSINKIVPTDYLTIMELMSFGKSKGGTYRGQNGNDDLAMTCINLSPFFDSSQYWDMATLTYEATSNEYRTELEEKIFNMFRSGNSKPLYDYATLHDVNAPSNGADRDHGARQHVFDLEGLDKMQKIKNKFFKD</sequence>
<dbReference type="EMBL" id="LR796916">
    <property type="protein sequence ID" value="CAB4173686.1"/>
    <property type="molecule type" value="Genomic_DNA"/>
</dbReference>
<organism evidence="1">
    <name type="scientific">uncultured Caudovirales phage</name>
    <dbReference type="NCBI Taxonomy" id="2100421"/>
    <lineage>
        <taxon>Viruses</taxon>
        <taxon>Duplodnaviria</taxon>
        <taxon>Heunggongvirae</taxon>
        <taxon>Uroviricota</taxon>
        <taxon>Caudoviricetes</taxon>
        <taxon>Peduoviridae</taxon>
        <taxon>Maltschvirus</taxon>
        <taxon>Maltschvirus maltsch</taxon>
    </lineage>
</organism>
<dbReference type="EMBL" id="LR797195">
    <property type="protein sequence ID" value="CAB4193944.1"/>
    <property type="molecule type" value="Genomic_DNA"/>
</dbReference>
<dbReference type="Gene3D" id="3.30.420.240">
    <property type="match status" value="1"/>
</dbReference>
<name>A0A6J5PUA8_9CAUD</name>
<protein>
    <submittedName>
        <fullName evidence="1">Large terminase protein</fullName>
    </submittedName>
</protein>
<dbReference type="Pfam" id="PF03237">
    <property type="entry name" value="Terminase_6N"/>
    <property type="match status" value="1"/>
</dbReference>
<evidence type="ECO:0000313" key="2">
    <source>
        <dbReference type="EMBL" id="CAB4193944.1"/>
    </source>
</evidence>